<organism evidence="2 3">
    <name type="scientific">Streptomyces cellulosae</name>
    <dbReference type="NCBI Taxonomy" id="1968"/>
    <lineage>
        <taxon>Bacteria</taxon>
        <taxon>Bacillati</taxon>
        <taxon>Actinomycetota</taxon>
        <taxon>Actinomycetes</taxon>
        <taxon>Kitasatosporales</taxon>
        <taxon>Streptomycetaceae</taxon>
        <taxon>Streptomyces</taxon>
    </lineage>
</organism>
<proteinExistence type="predicted"/>
<accession>A0ABW6JJ42</accession>
<dbReference type="Proteomes" id="UP001600650">
    <property type="component" value="Unassembled WGS sequence"/>
</dbReference>
<dbReference type="EMBL" id="JBHVBU010000058">
    <property type="protein sequence ID" value="MFE7965396.1"/>
    <property type="molecule type" value="Genomic_DNA"/>
</dbReference>
<keyword evidence="1" id="KW-1133">Transmembrane helix</keyword>
<feature type="transmembrane region" description="Helical" evidence="1">
    <location>
        <begin position="116"/>
        <end position="138"/>
    </location>
</feature>
<dbReference type="RefSeq" id="WP_381727260.1">
    <property type="nucleotide sequence ID" value="NZ_JBHVBU010000058.1"/>
</dbReference>
<evidence type="ECO:0000313" key="2">
    <source>
        <dbReference type="EMBL" id="MFE7965396.1"/>
    </source>
</evidence>
<evidence type="ECO:0000256" key="1">
    <source>
        <dbReference type="SAM" id="Phobius"/>
    </source>
</evidence>
<reference evidence="2 3" key="1">
    <citation type="submission" date="2024-09" db="EMBL/GenBank/DDBJ databases">
        <title>The Natural Products Discovery Center: Release of the First 8490 Sequenced Strains for Exploring Actinobacteria Biosynthetic Diversity.</title>
        <authorList>
            <person name="Kalkreuter E."/>
            <person name="Kautsar S.A."/>
            <person name="Yang D."/>
            <person name="Bader C.D."/>
            <person name="Teijaro C.N."/>
            <person name="Fluegel L."/>
            <person name="Davis C.M."/>
            <person name="Simpson J.R."/>
            <person name="Lauterbach L."/>
            <person name="Steele A.D."/>
            <person name="Gui C."/>
            <person name="Meng S."/>
            <person name="Li G."/>
            <person name="Viehrig K."/>
            <person name="Ye F."/>
            <person name="Su P."/>
            <person name="Kiefer A.F."/>
            <person name="Nichols A."/>
            <person name="Cepeda A.J."/>
            <person name="Yan W."/>
            <person name="Fan B."/>
            <person name="Jiang Y."/>
            <person name="Adhikari A."/>
            <person name="Zheng C.-J."/>
            <person name="Schuster L."/>
            <person name="Cowan T.M."/>
            <person name="Smanski M.J."/>
            <person name="Chevrette M.G."/>
            <person name="De Carvalho L.P.S."/>
            <person name="Shen B."/>
        </authorList>
    </citation>
    <scope>NUCLEOTIDE SEQUENCE [LARGE SCALE GENOMIC DNA]</scope>
    <source>
        <strain evidence="2 3">NPDC057399</strain>
    </source>
</reference>
<evidence type="ECO:0000313" key="3">
    <source>
        <dbReference type="Proteomes" id="UP001600650"/>
    </source>
</evidence>
<sequence>MQYTDPTTEPLTGNLVPAPYEPQSRAQHGVWTAVPERHIDLDTALTLLTPDEVDRIVAQATSLTNGPQLSTTPHHAPGTIKAFVPGMPHPVYVHPAQPVEHTAPPIVMREPIVSRWAVNTALLSVSLSGGALLAAYALEQAAVAAAAVVAAVASMGWFLLGLAVVLGVISVVSKKASAPHLHVDQTVKQTFEVKGGGFLNRTTIDPSGSITNTIKR</sequence>
<keyword evidence="1" id="KW-0472">Membrane</keyword>
<comment type="caution">
    <text evidence="2">The sequence shown here is derived from an EMBL/GenBank/DDBJ whole genome shotgun (WGS) entry which is preliminary data.</text>
</comment>
<feature type="transmembrane region" description="Helical" evidence="1">
    <location>
        <begin position="144"/>
        <end position="172"/>
    </location>
</feature>
<name>A0ABW6JJ42_STRCE</name>
<keyword evidence="1" id="KW-0812">Transmembrane</keyword>
<gene>
    <name evidence="2" type="ORF">ACFU0X_20570</name>
</gene>
<protein>
    <submittedName>
        <fullName evidence="2">Uncharacterized protein</fullName>
    </submittedName>
</protein>
<keyword evidence="3" id="KW-1185">Reference proteome</keyword>